<evidence type="ECO:0000313" key="3">
    <source>
        <dbReference type="Proteomes" id="UP000277498"/>
    </source>
</evidence>
<organism evidence="2 3">
    <name type="scientific">Pseudogemmobacter humi</name>
    <dbReference type="NCBI Taxonomy" id="2483812"/>
    <lineage>
        <taxon>Bacteria</taxon>
        <taxon>Pseudomonadati</taxon>
        <taxon>Pseudomonadota</taxon>
        <taxon>Alphaproteobacteria</taxon>
        <taxon>Rhodobacterales</taxon>
        <taxon>Paracoccaceae</taxon>
        <taxon>Pseudogemmobacter</taxon>
    </lineage>
</organism>
<protein>
    <submittedName>
        <fullName evidence="2">Bleomycin resistance protein</fullName>
    </submittedName>
</protein>
<dbReference type="RefSeq" id="WP_124087762.1">
    <property type="nucleotide sequence ID" value="NZ_UXAW01000087.1"/>
</dbReference>
<name>A0A3P5XUD1_9RHOB</name>
<feature type="region of interest" description="Disordered" evidence="1">
    <location>
        <begin position="1"/>
        <end position="23"/>
    </location>
</feature>
<gene>
    <name evidence="2" type="primary">ble</name>
    <name evidence="2" type="ORF">XINFAN_03042</name>
</gene>
<dbReference type="OrthoDB" id="6624781at2"/>
<proteinExistence type="predicted"/>
<evidence type="ECO:0000313" key="2">
    <source>
        <dbReference type="EMBL" id="VDC31669.1"/>
    </source>
</evidence>
<keyword evidence="3" id="KW-1185">Reference proteome</keyword>
<dbReference type="InterPro" id="IPR029068">
    <property type="entry name" value="Glyas_Bleomycin-R_OHBP_Dase"/>
</dbReference>
<dbReference type="Gene3D" id="3.10.180.10">
    <property type="entry name" value="2,3-Dihydroxybiphenyl 1,2-Dioxygenase, domain 1"/>
    <property type="match status" value="1"/>
</dbReference>
<sequence>MAADRITATLPSHDFAAPPALSPRKSRFSAGIRLDDPDALLPEWPAAGPAENCHAIPRLTRFFRPEGGPGIFALADAEGLLLRVIENRDTG</sequence>
<dbReference type="Proteomes" id="UP000277498">
    <property type="component" value="Unassembled WGS sequence"/>
</dbReference>
<dbReference type="AlphaFoldDB" id="A0A3P5XUD1"/>
<accession>A0A3P5XUD1</accession>
<reference evidence="2 3" key="1">
    <citation type="submission" date="2018-11" db="EMBL/GenBank/DDBJ databases">
        <authorList>
            <person name="Criscuolo A."/>
        </authorList>
    </citation>
    <scope>NUCLEOTIDE SEQUENCE [LARGE SCALE GENOMIC DNA]</scope>
    <source>
        <strain evidence="2">ACIP111625</strain>
    </source>
</reference>
<evidence type="ECO:0000256" key="1">
    <source>
        <dbReference type="SAM" id="MobiDB-lite"/>
    </source>
</evidence>
<dbReference type="EMBL" id="UXAW01000087">
    <property type="protein sequence ID" value="VDC31669.1"/>
    <property type="molecule type" value="Genomic_DNA"/>
</dbReference>